<feature type="transmembrane region" description="Helical" evidence="1">
    <location>
        <begin position="811"/>
        <end position="831"/>
    </location>
</feature>
<dbReference type="InterPro" id="IPR053784">
    <property type="entry name" value="Choice_anch_U_dom"/>
</dbReference>
<dbReference type="InterPro" id="IPR028974">
    <property type="entry name" value="TSP_type-3_rpt"/>
</dbReference>
<dbReference type="GO" id="GO:0005509">
    <property type="term" value="F:calcium ion binding"/>
    <property type="evidence" value="ECO:0007669"/>
    <property type="project" value="InterPro"/>
</dbReference>
<evidence type="ECO:0000313" key="3">
    <source>
        <dbReference type="EMBL" id="VEN75122.1"/>
    </source>
</evidence>
<dbReference type="InterPro" id="IPR021655">
    <property type="entry name" value="Put_metal-bd"/>
</dbReference>
<protein>
    <recommendedName>
        <fullName evidence="4">Cohesin domain-containing protein</fullName>
    </recommendedName>
</protein>
<proteinExistence type="predicted"/>
<dbReference type="NCBIfam" id="NF041766">
    <property type="entry name" value="choice_anch_U"/>
    <property type="match status" value="1"/>
</dbReference>
<keyword evidence="1" id="KW-0472">Membrane</keyword>
<organism evidence="3">
    <name type="scientific">uncultured Desulfobacteraceae bacterium</name>
    <dbReference type="NCBI Taxonomy" id="218296"/>
    <lineage>
        <taxon>Bacteria</taxon>
        <taxon>Pseudomonadati</taxon>
        <taxon>Thermodesulfobacteriota</taxon>
        <taxon>Desulfobacteria</taxon>
        <taxon>Desulfobacterales</taxon>
        <taxon>Desulfobacteraceae</taxon>
        <taxon>environmental samples</taxon>
    </lineage>
</organism>
<accession>A0A484HIW6</accession>
<sequence length="836" mass="88933">MLIKKRIIVLIVICATLAFCQTCFSEDLELTTEQTDETFTVTISMNGAPNNVKAFGFDVWYCEDSLEYQKYEKGGLTQQFDAGGDDYMFESNRIGQHIRVGGYNASRPIASGTSGAIVKLFFNITAHTAECDISLHNLTDDISQWSYQNYRFIHTPSNLTWYKDSDGDKYSEGTRQSSGTQPAGYYLSSDLIATSGDCDDNNASVNPAAAENCDNDIDDNCDGIIAVCPSIDAEDKVAGKAIPSTGNYTIVNSGMTTNDVTVRFSGTLYRDKNRNGKIDSGTDEDLGAITDPAKIKLSPGPYLVEWTAQNPNGDTASEIQQINVIPQVMFNRKKQVAHLTGTPQTISIGIKTNGEAAAYPVTVPYTVASDPNNPAINPDDHNAPAGNIQIGEDSSSDSISFDFNATGSLNSGKKRGVVIFNINADSLSNAVTGGTASHEVVLIDINKENLPPKVLIKLKKTGESSYSDISKITVAQGINIDVKLETSDPNGGDTVAVEWNCSRHIDNCPVDGAAEWTIGTSSLPEGLYTIEAKATDDNSANSNKGPLTQNNVCLLKVVASGTALVDDSTGNGIFDDQYDSDGDGIFDDQDDDIDGDGILNNVDNVNDVANILRAPKNAKKQQTLSAESGLTLSLGKYAFKAGKGALIDLTDIDDGGGTDIGEYDDIIDVLDFEIDGLAETGEKAKLVLPLSKATGTNTVYRKFSDQTGWATFVSDADNKIYTAVTEDPEGICPDAGNSLYTEVDNATGVMPSGMYCLQLEIKDGGPYDTDGAENGKIADPGAVANNSNVISGGGGGGGGGGGCSLNRNVNFSPTLLLMFLISIIYITKHALLKMKK</sequence>
<evidence type="ECO:0000256" key="1">
    <source>
        <dbReference type="SAM" id="Phobius"/>
    </source>
</evidence>
<feature type="signal peptide" evidence="2">
    <location>
        <begin position="1"/>
        <end position="25"/>
    </location>
</feature>
<evidence type="ECO:0008006" key="4">
    <source>
        <dbReference type="Google" id="ProtNLM"/>
    </source>
</evidence>
<keyword evidence="1" id="KW-1133">Transmembrane helix</keyword>
<dbReference type="AlphaFoldDB" id="A0A484HIW6"/>
<name>A0A484HIW6_9BACT</name>
<dbReference type="SUPFAM" id="SSF103647">
    <property type="entry name" value="TSP type-3 repeat"/>
    <property type="match status" value="1"/>
</dbReference>
<evidence type="ECO:0000256" key="2">
    <source>
        <dbReference type="SAM" id="SignalP"/>
    </source>
</evidence>
<gene>
    <name evidence="3" type="ORF">EPICR_60109</name>
</gene>
<keyword evidence="1" id="KW-0812">Transmembrane</keyword>
<keyword evidence="2" id="KW-0732">Signal</keyword>
<feature type="chain" id="PRO_5019863186" description="Cohesin domain-containing protein" evidence="2">
    <location>
        <begin position="26"/>
        <end position="836"/>
    </location>
</feature>
<dbReference type="EMBL" id="CAACVI010000049">
    <property type="protein sequence ID" value="VEN75122.1"/>
    <property type="molecule type" value="Genomic_DNA"/>
</dbReference>
<reference evidence="3" key="1">
    <citation type="submission" date="2019-01" db="EMBL/GenBank/DDBJ databases">
        <authorList>
            <consortium name="Genoscope - CEA"/>
            <person name="William W."/>
        </authorList>
    </citation>
    <scope>NUCLEOTIDE SEQUENCE</scope>
    <source>
        <strain evidence="3">CR-1</strain>
    </source>
</reference>
<dbReference type="Pfam" id="PF11617">
    <property type="entry name" value="Cu-binding_MopE"/>
    <property type="match status" value="1"/>
</dbReference>
<dbReference type="NCBIfam" id="NF033191">
    <property type="entry name" value="JDVT-CTERM"/>
    <property type="match status" value="1"/>
</dbReference>